<dbReference type="Bgee" id="FBgn0186705">
    <property type="expression patterns" value="Expressed in male reproductive system and 2 other cell types or tissues"/>
</dbReference>
<dbReference type="KEGG" id="dsi:Dsimw501_GD15033"/>
<dbReference type="EMBL" id="CM002912">
    <property type="protein sequence ID" value="KMZ01186.1"/>
    <property type="molecule type" value="Genomic_DNA"/>
</dbReference>
<name>A0A0J9URJ5_DROSI</name>
<accession>A0A0J9URJ5</accession>
<dbReference type="AlphaFoldDB" id="A0A0J9URJ5"/>
<feature type="transmembrane region" description="Helical" evidence="2">
    <location>
        <begin position="143"/>
        <end position="168"/>
    </location>
</feature>
<feature type="compositionally biased region" description="Basic and acidic residues" evidence="1">
    <location>
        <begin position="192"/>
        <end position="201"/>
    </location>
</feature>
<protein>
    <submittedName>
        <fullName evidence="3">Uncharacterized protein</fullName>
    </submittedName>
</protein>
<reference evidence="3" key="2">
    <citation type="submission" date="2014-06" db="EMBL/GenBank/DDBJ databases">
        <authorList>
            <person name="Hu T."/>
            <person name="Eisen M.B."/>
            <person name="Thornton K.R."/>
            <person name="Andolfatto P."/>
        </authorList>
    </citation>
    <scope>NUCLEOTIDE SEQUENCE</scope>
    <source>
        <strain evidence="3">W501</strain>
    </source>
</reference>
<evidence type="ECO:0000256" key="2">
    <source>
        <dbReference type="SAM" id="Phobius"/>
    </source>
</evidence>
<feature type="transmembrane region" description="Helical" evidence="2">
    <location>
        <begin position="20"/>
        <end position="38"/>
    </location>
</feature>
<sequence>MGSTLQSLIQLLYIFYSRNMVFMPALNLLVYNVLLGYISTEINRIINVSTAQTSLWQHIPIIGQMFAPLEPETHYGVEFGERMWNFNLYINIFLLLPAFFQIYHISLLVALVLMWNCYLHQCLAAFHLKMVWHLWWSDLCWSYYVPLVFFGFLMTMLHFSLIIATVMYQMQIDGDPKPRIQPEALPEQQPHPTEKIQKRMPVDQPIGL</sequence>
<keyword evidence="2" id="KW-0472">Membrane</keyword>
<organism evidence="3">
    <name type="scientific">Drosophila simulans</name>
    <name type="common">Fruit fly</name>
    <dbReference type="NCBI Taxonomy" id="7240"/>
    <lineage>
        <taxon>Eukaryota</taxon>
        <taxon>Metazoa</taxon>
        <taxon>Ecdysozoa</taxon>
        <taxon>Arthropoda</taxon>
        <taxon>Hexapoda</taxon>
        <taxon>Insecta</taxon>
        <taxon>Pterygota</taxon>
        <taxon>Neoptera</taxon>
        <taxon>Endopterygota</taxon>
        <taxon>Diptera</taxon>
        <taxon>Brachycera</taxon>
        <taxon>Muscomorpha</taxon>
        <taxon>Ephydroidea</taxon>
        <taxon>Drosophilidae</taxon>
        <taxon>Drosophila</taxon>
        <taxon>Sophophora</taxon>
    </lineage>
</organism>
<feature type="transmembrane region" description="Helical" evidence="2">
    <location>
        <begin position="88"/>
        <end position="115"/>
    </location>
</feature>
<keyword evidence="2" id="KW-1133">Transmembrane helix</keyword>
<gene>
    <name evidence="3" type="primary">Dsim\GD15033</name>
    <name evidence="3" type="ORF">Dsimw501_GD15033</name>
</gene>
<keyword evidence="2" id="KW-0812">Transmembrane</keyword>
<evidence type="ECO:0000256" key="1">
    <source>
        <dbReference type="SAM" id="MobiDB-lite"/>
    </source>
</evidence>
<proteinExistence type="predicted"/>
<feature type="region of interest" description="Disordered" evidence="1">
    <location>
        <begin position="181"/>
        <end position="208"/>
    </location>
</feature>
<dbReference type="Proteomes" id="UP000035880">
    <property type="component" value="Chromosome 3L"/>
</dbReference>
<dbReference type="OrthoDB" id="7846183at2759"/>
<reference evidence="3" key="1">
    <citation type="journal article" date="2013" name="Genome Res.">
        <title>A second-generation assembly of the Drosophila simulans genome provides new insights into patterns of lineage-specific divergence.</title>
        <authorList>
            <person name="Hu T.T."/>
            <person name="Eisen M.B."/>
            <person name="Thornton K.R."/>
            <person name="Andolfatto P."/>
        </authorList>
    </citation>
    <scope>NUCLEOTIDE SEQUENCE [LARGE SCALE GENOMIC DNA]</scope>
    <source>
        <strain evidence="3">W501</strain>
    </source>
</reference>
<reference evidence="3" key="3">
    <citation type="submission" date="2015-04" db="EMBL/GenBank/DDBJ databases">
        <authorList>
            <consortium name="FlyBase"/>
        </authorList>
    </citation>
    <scope>NUCLEOTIDE SEQUENCE</scope>
    <source>
        <strain evidence="3">W501</strain>
    </source>
</reference>
<evidence type="ECO:0000313" key="3">
    <source>
        <dbReference type="EMBL" id="KMZ01186.1"/>
    </source>
</evidence>